<comment type="caution">
    <text evidence="3">The sequence shown here is derived from an EMBL/GenBank/DDBJ whole genome shotgun (WGS) entry which is preliminary data.</text>
</comment>
<organism evidence="3 4">
    <name type="scientific">Mycolicibacterium moriokaense</name>
    <dbReference type="NCBI Taxonomy" id="39691"/>
    <lineage>
        <taxon>Bacteria</taxon>
        <taxon>Bacillati</taxon>
        <taxon>Actinomycetota</taxon>
        <taxon>Actinomycetes</taxon>
        <taxon>Mycobacteriales</taxon>
        <taxon>Mycobacteriaceae</taxon>
        <taxon>Mycolicibacterium</taxon>
    </lineage>
</organism>
<dbReference type="SUPFAM" id="SSF54637">
    <property type="entry name" value="Thioesterase/thiol ester dehydrase-isomerase"/>
    <property type="match status" value="2"/>
</dbReference>
<evidence type="ECO:0000313" key="4">
    <source>
        <dbReference type="Proteomes" id="UP000247781"/>
    </source>
</evidence>
<dbReference type="PANTHER" id="PTHR13078">
    <property type="entry name" value="PEROXISOMAL MULTIFUNCTIONAL ENZYME TYPE 2-RELATED"/>
    <property type="match status" value="1"/>
</dbReference>
<gene>
    <name evidence="3" type="ORF">C8E89_102286</name>
</gene>
<reference evidence="3 4" key="2">
    <citation type="submission" date="2018-06" db="EMBL/GenBank/DDBJ databases">
        <title>Sequencing of bacterial isolates from soil warming experiment in Harvard Forest, Massachusetts, USA.</title>
        <authorList>
            <person name="Deangelis K.PhD."/>
        </authorList>
    </citation>
    <scope>NUCLEOTIDE SEQUENCE [LARGE SCALE GENOMIC DNA]</scope>
    <source>
        <strain evidence="3 4">GAS496</strain>
    </source>
</reference>
<dbReference type="PANTHER" id="PTHR13078:SF56">
    <property type="entry name" value="PEROXISOMAL MULTIFUNCTIONAL ENZYME TYPE 2"/>
    <property type="match status" value="1"/>
</dbReference>
<comment type="similarity">
    <text evidence="1">Belongs to the enoyl-CoA hydratase/isomerase family.</text>
</comment>
<sequence length="278" mass="30004">MSELALAPVRHGRYPGHLAPEAIAAYAAATGDQTAAVLAGLAVPAVFPVILVFTPQEAARTDVPEAVWQRVRGGVHGEHDIVLHRPLIPGEPLETSSWISAARTTRAGTQIVVQFEQVGADGSVAVEQWWTMVLLGLQGIADLGAMPSDHRFPDDVRAHPVGSATQHIDKRMAHRYAEVSGDWSAHHFDIEVARAAGFDFVFTHGLCTLAICTHRLLDLLGVDDPGRVERVAVRFASPTPLHEELTVNAYGISQNSFAFEATSRGVATITHGRLEMRP</sequence>
<evidence type="ECO:0000256" key="1">
    <source>
        <dbReference type="ARBA" id="ARBA00005254"/>
    </source>
</evidence>
<dbReference type="RefSeq" id="WP_110314805.1">
    <property type="nucleotide sequence ID" value="NZ_QJJU01000002.1"/>
</dbReference>
<dbReference type="Proteomes" id="UP000247781">
    <property type="component" value="Unassembled WGS sequence"/>
</dbReference>
<dbReference type="InterPro" id="IPR029069">
    <property type="entry name" value="HotDog_dom_sf"/>
</dbReference>
<keyword evidence="4" id="KW-1185">Reference proteome</keyword>
<dbReference type="OrthoDB" id="5415111at2"/>
<feature type="domain" description="MaoC-like" evidence="2">
    <location>
        <begin position="160"/>
        <end position="249"/>
    </location>
</feature>
<name>A0A318HLS0_9MYCO</name>
<dbReference type="Pfam" id="PF01575">
    <property type="entry name" value="MaoC_dehydratas"/>
    <property type="match status" value="1"/>
</dbReference>
<protein>
    <submittedName>
        <fullName evidence="3">MaoC dehydratase-like protein</fullName>
    </submittedName>
</protein>
<dbReference type="InterPro" id="IPR002539">
    <property type="entry name" value="MaoC-like_dom"/>
</dbReference>
<dbReference type="GO" id="GO:0003857">
    <property type="term" value="F:(3S)-3-hydroxyacyl-CoA dehydrogenase (NAD+) activity"/>
    <property type="evidence" value="ECO:0007669"/>
    <property type="project" value="TreeGrafter"/>
</dbReference>
<evidence type="ECO:0000313" key="3">
    <source>
        <dbReference type="EMBL" id="PXX12161.1"/>
    </source>
</evidence>
<dbReference type="Gene3D" id="3.10.129.10">
    <property type="entry name" value="Hotdog Thioesterase"/>
    <property type="match status" value="1"/>
</dbReference>
<reference evidence="4" key="1">
    <citation type="submission" date="2018-05" db="EMBL/GenBank/DDBJ databases">
        <authorList>
            <person name="Deangelis K."/>
            <person name="Huntemann M."/>
            <person name="Clum A."/>
            <person name="Pillay M."/>
            <person name="Palaniappan K."/>
            <person name="Varghese N."/>
            <person name="Mikhailova N."/>
            <person name="Stamatis D."/>
            <person name="Reddy T."/>
            <person name="Daum C."/>
            <person name="Shapiro N."/>
            <person name="Ivanova N."/>
            <person name="Kyrpides N."/>
            <person name="Woyke T."/>
        </authorList>
    </citation>
    <scope>NUCLEOTIDE SEQUENCE [LARGE SCALE GENOMIC DNA]</scope>
    <source>
        <strain evidence="4">GAS496</strain>
    </source>
</reference>
<accession>A0A318HLS0</accession>
<dbReference type="GO" id="GO:0004300">
    <property type="term" value="F:enoyl-CoA hydratase activity"/>
    <property type="evidence" value="ECO:0007669"/>
    <property type="project" value="TreeGrafter"/>
</dbReference>
<dbReference type="EMBL" id="QJJU01000002">
    <property type="protein sequence ID" value="PXX12161.1"/>
    <property type="molecule type" value="Genomic_DNA"/>
</dbReference>
<dbReference type="GO" id="GO:0044594">
    <property type="term" value="F:17-beta-hydroxysteroid dehydrogenase (NAD+) activity"/>
    <property type="evidence" value="ECO:0007669"/>
    <property type="project" value="TreeGrafter"/>
</dbReference>
<dbReference type="AlphaFoldDB" id="A0A318HLS0"/>
<evidence type="ECO:0000259" key="2">
    <source>
        <dbReference type="Pfam" id="PF01575"/>
    </source>
</evidence>
<proteinExistence type="inferred from homology"/>
<dbReference type="GO" id="GO:0006635">
    <property type="term" value="P:fatty acid beta-oxidation"/>
    <property type="evidence" value="ECO:0007669"/>
    <property type="project" value="TreeGrafter"/>
</dbReference>